<evidence type="ECO:0000313" key="2">
    <source>
        <dbReference type="EMBL" id="KAK4809635.1"/>
    </source>
</evidence>
<dbReference type="AlphaFoldDB" id="A0AAN7N6S7"/>
<evidence type="ECO:0000256" key="1">
    <source>
        <dbReference type="SAM" id="MobiDB-lite"/>
    </source>
</evidence>
<evidence type="ECO:0000313" key="3">
    <source>
        <dbReference type="Proteomes" id="UP001333110"/>
    </source>
</evidence>
<accession>A0AAN7N6S7</accession>
<dbReference type="Proteomes" id="UP001333110">
    <property type="component" value="Unassembled WGS sequence"/>
</dbReference>
<feature type="region of interest" description="Disordered" evidence="1">
    <location>
        <begin position="49"/>
        <end position="68"/>
    </location>
</feature>
<dbReference type="EMBL" id="JAUNZN010000020">
    <property type="protein sequence ID" value="KAK4809635.1"/>
    <property type="molecule type" value="Genomic_DNA"/>
</dbReference>
<keyword evidence="3" id="KW-1185">Reference proteome</keyword>
<feature type="compositionally biased region" description="Polar residues" evidence="1">
    <location>
        <begin position="138"/>
        <end position="147"/>
    </location>
</feature>
<protein>
    <submittedName>
        <fullName evidence="2">Uncharacterized protein</fullName>
    </submittedName>
</protein>
<feature type="region of interest" description="Disordered" evidence="1">
    <location>
        <begin position="111"/>
        <end position="153"/>
    </location>
</feature>
<reference evidence="2 3" key="1">
    <citation type="journal article" date="2023" name="J. Hered.">
        <title>Chromosome-level genome of the wood stork (Mycteria americana) provides insight into avian chromosome evolution.</title>
        <authorList>
            <person name="Flamio R. Jr."/>
            <person name="Ramstad K.M."/>
        </authorList>
    </citation>
    <scope>NUCLEOTIDE SEQUENCE [LARGE SCALE GENOMIC DNA]</scope>
    <source>
        <strain evidence="2">JAX WOST 10</strain>
    </source>
</reference>
<proteinExistence type="predicted"/>
<comment type="caution">
    <text evidence="2">The sequence shown here is derived from an EMBL/GenBank/DDBJ whole genome shotgun (WGS) entry which is preliminary data.</text>
</comment>
<gene>
    <name evidence="2" type="ORF">QYF61_002091</name>
</gene>
<organism evidence="2 3">
    <name type="scientific">Mycteria americana</name>
    <name type="common">Wood stork</name>
    <dbReference type="NCBI Taxonomy" id="33587"/>
    <lineage>
        <taxon>Eukaryota</taxon>
        <taxon>Metazoa</taxon>
        <taxon>Chordata</taxon>
        <taxon>Craniata</taxon>
        <taxon>Vertebrata</taxon>
        <taxon>Euteleostomi</taxon>
        <taxon>Archelosauria</taxon>
        <taxon>Archosauria</taxon>
        <taxon>Dinosauria</taxon>
        <taxon>Saurischia</taxon>
        <taxon>Theropoda</taxon>
        <taxon>Coelurosauria</taxon>
        <taxon>Aves</taxon>
        <taxon>Neognathae</taxon>
        <taxon>Neoaves</taxon>
        <taxon>Aequornithes</taxon>
        <taxon>Ciconiiformes</taxon>
        <taxon>Ciconiidae</taxon>
        <taxon>Mycteria</taxon>
    </lineage>
</organism>
<sequence>MTAIAYPPLKAMSQFAPNNRVGRGGGGGRERGSSEAKVWNPLAKLERSIGRSPAQLQEGSHPKPVPKRGTLLHVLGVLADCKLNMSQQCFFVAKPANSIQRCTGKSICQQAKGDDPSPLLSTGEATSGVECPVLGSPVQGQTQSYWRESSEGP</sequence>
<name>A0AAN7N6S7_MYCAM</name>
<feature type="region of interest" description="Disordered" evidence="1">
    <location>
        <begin position="16"/>
        <end position="39"/>
    </location>
</feature>